<protein>
    <submittedName>
        <fullName evidence="1">Uncharacterized protein</fullName>
    </submittedName>
</protein>
<dbReference type="AlphaFoldDB" id="A0A9J5ZX26"/>
<organism evidence="1 2">
    <name type="scientific">Solanum commersonii</name>
    <name type="common">Commerson's wild potato</name>
    <name type="synonym">Commerson's nightshade</name>
    <dbReference type="NCBI Taxonomy" id="4109"/>
    <lineage>
        <taxon>Eukaryota</taxon>
        <taxon>Viridiplantae</taxon>
        <taxon>Streptophyta</taxon>
        <taxon>Embryophyta</taxon>
        <taxon>Tracheophyta</taxon>
        <taxon>Spermatophyta</taxon>
        <taxon>Magnoliopsida</taxon>
        <taxon>eudicotyledons</taxon>
        <taxon>Gunneridae</taxon>
        <taxon>Pentapetalae</taxon>
        <taxon>asterids</taxon>
        <taxon>lamiids</taxon>
        <taxon>Solanales</taxon>
        <taxon>Solanaceae</taxon>
        <taxon>Solanoideae</taxon>
        <taxon>Solaneae</taxon>
        <taxon>Solanum</taxon>
    </lineage>
</organism>
<keyword evidence="2" id="KW-1185">Reference proteome</keyword>
<dbReference type="EMBL" id="JACXVP010000003">
    <property type="protein sequence ID" value="KAG5616498.1"/>
    <property type="molecule type" value="Genomic_DNA"/>
</dbReference>
<comment type="caution">
    <text evidence="1">The sequence shown here is derived from an EMBL/GenBank/DDBJ whole genome shotgun (WGS) entry which is preliminary data.</text>
</comment>
<accession>A0A9J5ZX26</accession>
<reference evidence="1 2" key="1">
    <citation type="submission" date="2020-09" db="EMBL/GenBank/DDBJ databases">
        <title>De no assembly of potato wild relative species, Solanum commersonii.</title>
        <authorList>
            <person name="Cho K."/>
        </authorList>
    </citation>
    <scope>NUCLEOTIDE SEQUENCE [LARGE SCALE GENOMIC DNA]</scope>
    <source>
        <strain evidence="1">LZ3.2</strain>
        <tissue evidence="1">Leaf</tissue>
    </source>
</reference>
<dbReference type="Proteomes" id="UP000824120">
    <property type="component" value="Chromosome 3"/>
</dbReference>
<gene>
    <name evidence="1" type="ORF">H5410_016322</name>
</gene>
<sequence length="75" mass="8355">MAASLLNRQHKAPLEFCSSSNQAASKLKIFSSICSLILLVRRSPMIKCTCGFIKQKNHRILYNGSSNRNSLLLTT</sequence>
<name>A0A9J5ZX26_SOLCO</name>
<proteinExistence type="predicted"/>
<evidence type="ECO:0000313" key="1">
    <source>
        <dbReference type="EMBL" id="KAG5616498.1"/>
    </source>
</evidence>
<evidence type="ECO:0000313" key="2">
    <source>
        <dbReference type="Proteomes" id="UP000824120"/>
    </source>
</evidence>